<dbReference type="PANTHER" id="PTHR30221">
    <property type="entry name" value="SMALL-CONDUCTANCE MECHANOSENSITIVE CHANNEL"/>
    <property type="match status" value="1"/>
</dbReference>
<dbReference type="InterPro" id="IPR006685">
    <property type="entry name" value="MscS_channel_2nd"/>
</dbReference>
<dbReference type="Pfam" id="PF00924">
    <property type="entry name" value="MS_channel_2nd"/>
    <property type="match status" value="1"/>
</dbReference>
<gene>
    <name evidence="11" type="ORF">GCM10025770_21160</name>
</gene>
<feature type="domain" description="Mechanosensitive ion channel MscS" evidence="9">
    <location>
        <begin position="231"/>
        <end position="296"/>
    </location>
</feature>
<comment type="subunit">
    <text evidence="7">Homoheptamer.</text>
</comment>
<comment type="caution">
    <text evidence="11">The sequence shown here is derived from an EMBL/GenBank/DDBJ whole genome shotgun (WGS) entry which is preliminary data.</text>
</comment>
<keyword evidence="7" id="KW-0997">Cell inner membrane</keyword>
<dbReference type="SUPFAM" id="SSF50182">
    <property type="entry name" value="Sm-like ribonucleoproteins"/>
    <property type="match status" value="1"/>
</dbReference>
<dbReference type="Proteomes" id="UP001500547">
    <property type="component" value="Unassembled WGS sequence"/>
</dbReference>
<keyword evidence="8" id="KW-0732">Signal</keyword>
<keyword evidence="7" id="KW-0813">Transport</keyword>
<dbReference type="EMBL" id="BAABLD010000008">
    <property type="protein sequence ID" value="GAA5165516.1"/>
    <property type="molecule type" value="Genomic_DNA"/>
</dbReference>
<dbReference type="InterPro" id="IPR010920">
    <property type="entry name" value="LSM_dom_sf"/>
</dbReference>
<evidence type="ECO:0000256" key="5">
    <source>
        <dbReference type="ARBA" id="ARBA00022989"/>
    </source>
</evidence>
<evidence type="ECO:0000259" key="10">
    <source>
        <dbReference type="Pfam" id="PF21082"/>
    </source>
</evidence>
<evidence type="ECO:0000256" key="4">
    <source>
        <dbReference type="ARBA" id="ARBA00022692"/>
    </source>
</evidence>
<dbReference type="SUPFAM" id="SSF82689">
    <property type="entry name" value="Mechanosensitive channel protein MscS (YggB), C-terminal domain"/>
    <property type="match status" value="1"/>
</dbReference>
<evidence type="ECO:0000256" key="2">
    <source>
        <dbReference type="ARBA" id="ARBA00008017"/>
    </source>
</evidence>
<proteinExistence type="inferred from homology"/>
<keyword evidence="4 7" id="KW-0812">Transmembrane</keyword>
<dbReference type="PANTHER" id="PTHR30221:SF18">
    <property type="entry name" value="SLL0590 PROTEIN"/>
    <property type="match status" value="1"/>
</dbReference>
<evidence type="ECO:0000259" key="9">
    <source>
        <dbReference type="Pfam" id="PF00924"/>
    </source>
</evidence>
<protein>
    <recommendedName>
        <fullName evidence="7">Small-conductance mechanosensitive channel</fullName>
    </recommendedName>
</protein>
<evidence type="ECO:0000256" key="8">
    <source>
        <dbReference type="SAM" id="SignalP"/>
    </source>
</evidence>
<dbReference type="Pfam" id="PF21082">
    <property type="entry name" value="MS_channel_3rd"/>
    <property type="match status" value="1"/>
</dbReference>
<evidence type="ECO:0000256" key="7">
    <source>
        <dbReference type="RuleBase" id="RU369025"/>
    </source>
</evidence>
<dbReference type="RefSeq" id="WP_345532910.1">
    <property type="nucleotide sequence ID" value="NZ_BAABLD010000008.1"/>
</dbReference>
<reference evidence="12" key="1">
    <citation type="journal article" date="2019" name="Int. J. Syst. Evol. Microbiol.">
        <title>The Global Catalogue of Microorganisms (GCM) 10K type strain sequencing project: providing services to taxonomists for standard genome sequencing and annotation.</title>
        <authorList>
            <consortium name="The Broad Institute Genomics Platform"/>
            <consortium name="The Broad Institute Genome Sequencing Center for Infectious Disease"/>
            <person name="Wu L."/>
            <person name="Ma J."/>
        </authorList>
    </citation>
    <scope>NUCLEOTIDE SEQUENCE [LARGE SCALE GENOMIC DNA]</scope>
    <source>
        <strain evidence="12">JCM 18715</strain>
    </source>
</reference>
<feature type="transmembrane region" description="Helical" evidence="7">
    <location>
        <begin position="29"/>
        <end position="51"/>
    </location>
</feature>
<organism evidence="11 12">
    <name type="scientific">Viridibacterium curvum</name>
    <dbReference type="NCBI Taxonomy" id="1101404"/>
    <lineage>
        <taxon>Bacteria</taxon>
        <taxon>Pseudomonadati</taxon>
        <taxon>Pseudomonadota</taxon>
        <taxon>Betaproteobacteria</taxon>
        <taxon>Rhodocyclales</taxon>
        <taxon>Rhodocyclaceae</taxon>
        <taxon>Viridibacterium</taxon>
    </lineage>
</organism>
<feature type="transmembrane region" description="Helical" evidence="7">
    <location>
        <begin position="89"/>
        <end position="107"/>
    </location>
</feature>
<comment type="function">
    <text evidence="7">Mechanosensitive channel that participates in the regulation of osmotic pressure changes within the cell, opening in response to stretch forces in the membrane lipid bilayer, without the need for other proteins. Contributes to normal resistance to hypoosmotic shock. Forms an ion channel of 1.0 nanosiemens conductance with a slight preference for anions.</text>
</comment>
<accession>A0ABP9QQ47</accession>
<evidence type="ECO:0000313" key="12">
    <source>
        <dbReference type="Proteomes" id="UP001500547"/>
    </source>
</evidence>
<name>A0ABP9QQ47_9RHOO</name>
<feature type="chain" id="PRO_5045162275" description="Small-conductance mechanosensitive channel" evidence="8">
    <location>
        <begin position="20"/>
        <end position="419"/>
    </location>
</feature>
<feature type="transmembrane region" description="Helical" evidence="7">
    <location>
        <begin position="216"/>
        <end position="242"/>
    </location>
</feature>
<dbReference type="InterPro" id="IPR011066">
    <property type="entry name" value="MscS_channel_C_sf"/>
</dbReference>
<dbReference type="Gene3D" id="3.30.70.100">
    <property type="match status" value="1"/>
</dbReference>
<dbReference type="InterPro" id="IPR049278">
    <property type="entry name" value="MS_channel_C"/>
</dbReference>
<dbReference type="InterPro" id="IPR045275">
    <property type="entry name" value="MscS_archaea/bacteria_type"/>
</dbReference>
<feature type="transmembrane region" description="Helical" evidence="7">
    <location>
        <begin position="187"/>
        <end position="204"/>
    </location>
</feature>
<keyword evidence="5 7" id="KW-1133">Transmembrane helix</keyword>
<evidence type="ECO:0000256" key="3">
    <source>
        <dbReference type="ARBA" id="ARBA00022475"/>
    </source>
</evidence>
<sequence length="419" mass="45593">MLQSALFLLLVTATASAQAAGADGMTPANLLTGAAFALLATLLFAALLYGLERVWRRVSERLGHDTTAEDDVHSLGSFALRFAGHLAGLVRWGLWLALIYAWVVFVLECFPFSRPLGEQLGGLVLSTLTRIAQGAVNALPDIITLVVILFLTRAVVDVLGQVFDSVQSGKLQLPFLHRETTGATRRIITILIWGLGIAFAYPYIPGSNSEAFKGLSVLFGIVISLGSTGVMTQMMSGLVVVYSRALRKGDFVAVNDVEGMVVEVGTLATKLINMRNEEITIPNGVLISSPIHNYSKLSSSQGSLLSTKVTIGYDTPWRQVHAMLIAAARSTEGLRQEPAPVVYQRALSDFYVEYEVFAHINEPLHRIRILSLLHANIQDQFNEHGVQIMSPHFFDQPAEAVVVPKAKWFAAPADKPDQA</sequence>
<keyword evidence="3" id="KW-1003">Cell membrane</keyword>
<keyword evidence="6 7" id="KW-0472">Membrane</keyword>
<evidence type="ECO:0000313" key="11">
    <source>
        <dbReference type="EMBL" id="GAA5165516.1"/>
    </source>
</evidence>
<dbReference type="InterPro" id="IPR023408">
    <property type="entry name" value="MscS_beta-dom_sf"/>
</dbReference>
<comment type="subcellular location">
    <subcellularLocation>
        <location evidence="7">Cell inner membrane</location>
        <topology evidence="7">Multi-pass membrane protein</topology>
    </subcellularLocation>
    <subcellularLocation>
        <location evidence="1">Cell membrane</location>
        <topology evidence="1">Multi-pass membrane protein</topology>
    </subcellularLocation>
</comment>
<comment type="similarity">
    <text evidence="2 7">Belongs to the MscS (TC 1.A.23) family.</text>
</comment>
<feature type="signal peptide" evidence="8">
    <location>
        <begin position="1"/>
        <end position="19"/>
    </location>
</feature>
<evidence type="ECO:0000256" key="1">
    <source>
        <dbReference type="ARBA" id="ARBA00004651"/>
    </source>
</evidence>
<feature type="domain" description="Mechanosensitive ion channel MscS C-terminal" evidence="10">
    <location>
        <begin position="307"/>
        <end position="388"/>
    </location>
</feature>
<keyword evidence="7" id="KW-0406">Ion transport</keyword>
<keyword evidence="12" id="KW-1185">Reference proteome</keyword>
<evidence type="ECO:0000256" key="6">
    <source>
        <dbReference type="ARBA" id="ARBA00023136"/>
    </source>
</evidence>
<dbReference type="Gene3D" id="2.30.30.60">
    <property type="match status" value="1"/>
</dbReference>
<keyword evidence="7" id="KW-0407">Ion channel</keyword>